<dbReference type="Pfam" id="PF01395">
    <property type="entry name" value="PBP_GOBP"/>
    <property type="match status" value="1"/>
</dbReference>
<dbReference type="InterPro" id="IPR006072">
    <property type="entry name" value="Odorant/phero-bd_Lep"/>
</dbReference>
<evidence type="ECO:0000256" key="1">
    <source>
        <dbReference type="ARBA" id="ARBA00008098"/>
    </source>
</evidence>
<keyword evidence="3" id="KW-1015">Disulfide bond</keyword>
<name>A0A889XL51_9NEOP</name>
<evidence type="ECO:0000256" key="3">
    <source>
        <dbReference type="PIRSR" id="PIRSR015604-1"/>
    </source>
</evidence>
<keyword evidence="2" id="KW-0813">Transport</keyword>
<dbReference type="GO" id="GO:0005549">
    <property type="term" value="F:odorant binding"/>
    <property type="evidence" value="ECO:0007669"/>
    <property type="project" value="InterPro"/>
</dbReference>
<proteinExistence type="evidence at transcript level"/>
<dbReference type="PRINTS" id="PR00484">
    <property type="entry name" value="PBPGOBP"/>
</dbReference>
<dbReference type="CDD" id="cd23992">
    <property type="entry name" value="PBP_GOBP"/>
    <property type="match status" value="1"/>
</dbReference>
<organism evidence="5">
    <name type="scientific">Semiothisa cinerearia</name>
    <dbReference type="NCBI Taxonomy" id="2249628"/>
    <lineage>
        <taxon>Eukaryota</taxon>
        <taxon>Metazoa</taxon>
        <taxon>Ecdysozoa</taxon>
        <taxon>Arthropoda</taxon>
        <taxon>Hexapoda</taxon>
        <taxon>Insecta</taxon>
        <taxon>Pterygota</taxon>
        <taxon>Neoptera</taxon>
        <taxon>Endopterygota</taxon>
        <taxon>Lepidoptera</taxon>
        <taxon>Glossata</taxon>
        <taxon>Ditrysia</taxon>
        <taxon>Geometroidea</taxon>
        <taxon>Geometridae</taxon>
        <taxon>Ennominae</taxon>
        <taxon>Semiothisa</taxon>
    </lineage>
</organism>
<dbReference type="Gene3D" id="1.10.238.20">
    <property type="entry name" value="Pheromone/general odorant binding protein domain"/>
    <property type="match status" value="1"/>
</dbReference>
<accession>A0A889XL51</accession>
<feature type="disulfide bond" evidence="3">
    <location>
        <begin position="48"/>
        <end position="83"/>
    </location>
</feature>
<protein>
    <submittedName>
        <fullName evidence="5">Pheromone binding protein</fullName>
    </submittedName>
</protein>
<dbReference type="SMART" id="SM00708">
    <property type="entry name" value="PhBP"/>
    <property type="match status" value="1"/>
</dbReference>
<evidence type="ECO:0000313" key="5">
    <source>
        <dbReference type="EMBL" id="QRF70941.1"/>
    </source>
</evidence>
<evidence type="ECO:0000256" key="4">
    <source>
        <dbReference type="SAM" id="SignalP"/>
    </source>
</evidence>
<feature type="disulfide bond" evidence="3">
    <location>
        <begin position="126"/>
        <end position="146"/>
    </location>
</feature>
<sequence>MLQIARFSLIWRVLALFGTFLAKIEDGQCSQEVMHSMTKGFARVLEDCKKEEHVGDHVMQDFFNFWHEEYELVNHELGCVVLCMAGKLELIDDDMRMHHGNAKEYAKAHGADDELAQKLVDMVHSCEQASAAIEEKCARALDTVKCFRTKIHGLKWAPSMRVIMEEVMAAG</sequence>
<feature type="chain" id="PRO_5033039098" evidence="4">
    <location>
        <begin position="30"/>
        <end position="171"/>
    </location>
</feature>
<dbReference type="PIRSF" id="PIRSF015604">
    <property type="entry name" value="Odorant/phero_bd"/>
    <property type="match status" value="1"/>
</dbReference>
<dbReference type="InterPro" id="IPR036728">
    <property type="entry name" value="PBP_GOBP_sf"/>
</dbReference>
<reference evidence="5" key="1">
    <citation type="journal article" name="PLoS ONE">
        <title>Identification of chemosensory genes from the antennal transcriptome of Semiothisa cinerearia.</title>
        <authorList>
            <person name="Liu P."/>
            <person name="Zhang X."/>
            <person name="Meng R."/>
            <person name="Liu C."/>
            <person name="Li M."/>
            <person name="Zhang T."/>
        </authorList>
    </citation>
    <scope>NUCLEOTIDE SEQUENCE</scope>
</reference>
<evidence type="ECO:0000256" key="2">
    <source>
        <dbReference type="ARBA" id="ARBA00022448"/>
    </source>
</evidence>
<feature type="signal peptide" evidence="4">
    <location>
        <begin position="1"/>
        <end position="29"/>
    </location>
</feature>
<dbReference type="AlphaFoldDB" id="A0A889XL51"/>
<dbReference type="EMBL" id="MT380351">
    <property type="protein sequence ID" value="QRF70941.1"/>
    <property type="molecule type" value="mRNA"/>
</dbReference>
<keyword evidence="4" id="KW-0732">Signal</keyword>
<gene>
    <name evidence="5" type="primary">PBP1</name>
</gene>
<dbReference type="InterPro" id="IPR006170">
    <property type="entry name" value="PBP/GOBP"/>
</dbReference>
<feature type="disulfide bond" evidence="3">
    <location>
        <begin position="79"/>
        <end position="137"/>
    </location>
</feature>
<comment type="similarity">
    <text evidence="1">Belongs to the PBP/GOBP family.</text>
</comment>
<dbReference type="SUPFAM" id="SSF47565">
    <property type="entry name" value="Insect pheromone/odorant-binding proteins"/>
    <property type="match status" value="1"/>
</dbReference>